<dbReference type="AlphaFoldDB" id="A0A399CXV3"/>
<evidence type="ECO:0000256" key="1">
    <source>
        <dbReference type="SAM" id="SignalP"/>
    </source>
</evidence>
<protein>
    <recommendedName>
        <fullName evidence="2">Neutral/alkaline non-lysosomal ceramidase N-terminal domain-containing protein</fullName>
    </recommendedName>
</protein>
<keyword evidence="1" id="KW-0732">Signal</keyword>
<proteinExistence type="predicted"/>
<dbReference type="RefSeq" id="WP_119350733.1">
    <property type="nucleotide sequence ID" value="NZ_QWET01000010.1"/>
</dbReference>
<evidence type="ECO:0000313" key="4">
    <source>
        <dbReference type="Proteomes" id="UP000266441"/>
    </source>
</evidence>
<organism evidence="3 4">
    <name type="scientific">Mariniphaga sediminis</name>
    <dbReference type="NCBI Taxonomy" id="1628158"/>
    <lineage>
        <taxon>Bacteria</taxon>
        <taxon>Pseudomonadati</taxon>
        <taxon>Bacteroidota</taxon>
        <taxon>Bacteroidia</taxon>
        <taxon>Marinilabiliales</taxon>
        <taxon>Prolixibacteraceae</taxon>
        <taxon>Mariniphaga</taxon>
    </lineage>
</organism>
<feature type="domain" description="Neutral/alkaline non-lysosomal ceramidase N-terminal" evidence="2">
    <location>
        <begin position="32"/>
        <end position="257"/>
    </location>
</feature>
<comment type="caution">
    <text evidence="3">The sequence shown here is derived from an EMBL/GenBank/DDBJ whole genome shotgun (WGS) entry which is preliminary data.</text>
</comment>
<dbReference type="EMBL" id="QWET01000010">
    <property type="protein sequence ID" value="RIH64575.1"/>
    <property type="molecule type" value="Genomic_DNA"/>
</dbReference>
<evidence type="ECO:0000259" key="2">
    <source>
        <dbReference type="Pfam" id="PF04734"/>
    </source>
</evidence>
<dbReference type="InterPro" id="IPR031329">
    <property type="entry name" value="NEUT/ALK_ceramidase_N"/>
</dbReference>
<accession>A0A399CXV3</accession>
<dbReference type="Pfam" id="PF04734">
    <property type="entry name" value="Ceramidase_alk"/>
    <property type="match status" value="1"/>
</dbReference>
<dbReference type="Proteomes" id="UP000266441">
    <property type="component" value="Unassembled WGS sequence"/>
</dbReference>
<feature type="signal peptide" evidence="1">
    <location>
        <begin position="1"/>
        <end position="22"/>
    </location>
</feature>
<evidence type="ECO:0000313" key="3">
    <source>
        <dbReference type="EMBL" id="RIH64575.1"/>
    </source>
</evidence>
<keyword evidence="4" id="KW-1185">Reference proteome</keyword>
<gene>
    <name evidence="3" type="ORF">D1164_14560</name>
</gene>
<dbReference type="OrthoDB" id="2579961at2"/>
<feature type="chain" id="PRO_5017270345" description="Neutral/alkaline non-lysosomal ceramidase N-terminal domain-containing protein" evidence="1">
    <location>
        <begin position="23"/>
        <end position="470"/>
    </location>
</feature>
<sequence>MIKRSTLFSLALFILVSVPAFLSGQDSGASWKAGISRIEITPSQNMWMAGYASRTHPSEGKIHDLWAKALFLEDSNGNTGVLITTDLLGFSKTLSDRIREKLQKEMGLTKAQVILNSSHTHSGPVLAEALTDIYPVDSSEELKIKEYSDWLVVQILKLAKQARNSSKEVSIYAGNGVARFQVNRRNNSESKISELTELKGPNDYAVPVMKVENKKGKIEAIVFGYACHPTVLSIYQWSGDYPGFAQLELEKSYEGATAMFFQGAGADQNPLPRRSVPLSKQYGQQLAASVNRVLSEEMKPLEPQMKYAYSEIDLPLEEPPTKEKLVQLTEELKGYQKNWAESLLEKTKKGETLKTSYPYPIQIWQLGDQNIFGLGGELLIGYAINLKKMFGKDSFVMGYSNDVMAYIPTEKVLSEGGYEGYSSHMVYGLPANWKPGIELSITRGIADLAGQLGITPLVSPDELTDGLTPP</sequence>
<name>A0A399CXV3_9BACT</name>
<reference evidence="3 4" key="1">
    <citation type="journal article" date="2015" name="Int. J. Syst. Evol. Microbiol.">
        <title>Mariniphaga sediminis sp. nov., isolated from coastal sediment.</title>
        <authorList>
            <person name="Wang F.Q."/>
            <person name="Shen Q.Y."/>
            <person name="Chen G.J."/>
            <person name="Du Z.J."/>
        </authorList>
    </citation>
    <scope>NUCLEOTIDE SEQUENCE [LARGE SCALE GENOMIC DNA]</scope>
    <source>
        <strain evidence="3 4">SY21</strain>
    </source>
</reference>